<dbReference type="GO" id="GO:0055085">
    <property type="term" value="P:transmembrane transport"/>
    <property type="evidence" value="ECO:0007669"/>
    <property type="project" value="InterPro"/>
</dbReference>
<evidence type="ECO:0000313" key="10">
    <source>
        <dbReference type="EMBL" id="MCZ7407250.1"/>
    </source>
</evidence>
<dbReference type="EMBL" id="CP009761">
    <property type="protein sequence ID" value="AIZ36961.1"/>
    <property type="molecule type" value="Genomic_DNA"/>
</dbReference>
<feature type="transmembrane region" description="Helical" evidence="7">
    <location>
        <begin position="136"/>
        <end position="153"/>
    </location>
</feature>
<comment type="subcellular location">
    <subcellularLocation>
        <location evidence="6">Cell membrane</location>
        <topology evidence="6">Multi-pass membrane protein</topology>
    </subcellularLocation>
    <subcellularLocation>
        <location evidence="1">Membrane</location>
        <topology evidence="1">Multi-pass membrane protein</topology>
    </subcellularLocation>
</comment>
<dbReference type="EMBL" id="JABZRE010000011">
    <property type="protein sequence ID" value="MBF1306963.1"/>
    <property type="molecule type" value="Genomic_DNA"/>
</dbReference>
<dbReference type="Proteomes" id="UP001141458">
    <property type="component" value="Unassembled WGS sequence"/>
</dbReference>
<evidence type="ECO:0000313" key="9">
    <source>
        <dbReference type="EMBL" id="MBF1306963.1"/>
    </source>
</evidence>
<feature type="transmembrane region" description="Helical" evidence="7">
    <location>
        <begin position="65"/>
        <end position="83"/>
    </location>
</feature>
<dbReference type="GO" id="GO:0010043">
    <property type="term" value="P:response to zinc ion"/>
    <property type="evidence" value="ECO:0007669"/>
    <property type="project" value="TreeGrafter"/>
</dbReference>
<evidence type="ECO:0000313" key="11">
    <source>
        <dbReference type="Proteomes" id="UP000031386"/>
    </source>
</evidence>
<reference evidence="10" key="3">
    <citation type="submission" date="2022-07" db="EMBL/GenBank/DDBJ databases">
        <title>Parvimonas micra travels from the subgingival sulcus of the human oral cavity to the colorectal adenocarcinoma.</title>
        <authorList>
            <person name="Conde-Perez K."/>
            <person name="Buetas E."/>
            <person name="Aja-Macaya P."/>
            <person name="Martin-De Arribas E."/>
            <person name="Iglesias-Corras I."/>
            <person name="Trigo-Tasende N."/>
            <person name="Nasser-Ali M."/>
            <person name="Estevez L.S."/>
            <person name="Rumbo-Feal S."/>
            <person name="Otero-Alen B."/>
            <person name="Noguera J.F."/>
            <person name="Concha A."/>
            <person name="Pardinas-Lopez S."/>
            <person name="Carda-Dieguez M."/>
            <person name="Gomez-Randulfe I."/>
            <person name="Martinez-Lago N."/>
            <person name="Ladra S."/>
            <person name="Aparicio L.A."/>
            <person name="Bou G."/>
            <person name="Mira A."/>
            <person name="Vallejo J.A."/>
            <person name="Poza M."/>
        </authorList>
    </citation>
    <scope>NUCLEOTIDE SEQUENCE</scope>
    <source>
        <strain evidence="10">PM79KC-AC-4</strain>
    </source>
</reference>
<dbReference type="Pfam" id="PF00950">
    <property type="entry name" value="ABC-3"/>
    <property type="match status" value="1"/>
</dbReference>
<dbReference type="EMBL" id="JANDZV010000001">
    <property type="protein sequence ID" value="MCZ7407250.1"/>
    <property type="molecule type" value="Genomic_DNA"/>
</dbReference>
<feature type="transmembrane region" description="Helical" evidence="7">
    <location>
        <begin position="174"/>
        <end position="193"/>
    </location>
</feature>
<evidence type="ECO:0000256" key="7">
    <source>
        <dbReference type="SAM" id="Phobius"/>
    </source>
</evidence>
<keyword evidence="3 6" id="KW-0812">Transmembrane</keyword>
<dbReference type="RefSeq" id="WP_029949876.1">
    <property type="nucleotide sequence ID" value="NZ_CABKNC010000002.1"/>
</dbReference>
<dbReference type="AlphaFoldDB" id="A0A0B4S2U3"/>
<dbReference type="STRING" id="33033.NW74_06230"/>
<dbReference type="SUPFAM" id="SSF81345">
    <property type="entry name" value="ABC transporter involved in vitamin B12 uptake, BtuC"/>
    <property type="match status" value="1"/>
</dbReference>
<evidence type="ECO:0000256" key="3">
    <source>
        <dbReference type="ARBA" id="ARBA00022692"/>
    </source>
</evidence>
<reference evidence="8 11" key="1">
    <citation type="submission" date="2014-10" db="EMBL/GenBank/DDBJ databases">
        <title>Complete genome sequence of Parvimonas micra KCOM 1535 (= ChDC B708).</title>
        <authorList>
            <person name="Kook J.-K."/>
            <person name="Park S.-N."/>
            <person name="Lim Y.K."/>
            <person name="Roh H."/>
        </authorList>
    </citation>
    <scope>NUCLEOTIDE SEQUENCE [LARGE SCALE GENOMIC DNA]</scope>
    <source>
        <strain evidence="8">KCOM 1535</strain>
        <strain evidence="11">KCOM 1535 / ChDC B708</strain>
    </source>
</reference>
<feature type="transmembrane region" description="Helical" evidence="7">
    <location>
        <begin position="223"/>
        <end position="244"/>
    </location>
</feature>
<dbReference type="InterPro" id="IPR001626">
    <property type="entry name" value="ABC_TroCD"/>
</dbReference>
<comment type="similarity">
    <text evidence="2 6">Belongs to the ABC-3 integral membrane protein family.</text>
</comment>
<feature type="transmembrane region" description="Helical" evidence="7">
    <location>
        <begin position="95"/>
        <end position="116"/>
    </location>
</feature>
<accession>A0A0B4S2U3</accession>
<feature type="transmembrane region" description="Helical" evidence="7">
    <location>
        <begin position="250"/>
        <end position="270"/>
    </location>
</feature>
<proteinExistence type="inferred from homology"/>
<keyword evidence="6" id="KW-0813">Transport</keyword>
<dbReference type="Proteomes" id="UP000031386">
    <property type="component" value="Chromosome"/>
</dbReference>
<gene>
    <name evidence="9" type="ORF">HXM94_04200</name>
    <name evidence="10" type="ORF">NND69_02550</name>
    <name evidence="8" type="ORF">NW74_06230</name>
</gene>
<dbReference type="OrthoDB" id="9798540at2"/>
<keyword evidence="5 7" id="KW-0472">Membrane</keyword>
<reference evidence="9" key="2">
    <citation type="submission" date="2020-04" db="EMBL/GenBank/DDBJ databases">
        <title>Deep metagenomics examines the oral microbiome during advanced dental caries in children, revealing novel taxa and co-occurrences with host molecules.</title>
        <authorList>
            <person name="Baker J.L."/>
            <person name="Morton J.T."/>
            <person name="Dinis M."/>
            <person name="Alvarez R."/>
            <person name="Tran N.C."/>
            <person name="Knight R."/>
            <person name="Edlund A."/>
        </authorList>
    </citation>
    <scope>NUCLEOTIDE SEQUENCE</scope>
    <source>
        <strain evidence="9">JCVI_23_bin.11</strain>
    </source>
</reference>
<evidence type="ECO:0000313" key="8">
    <source>
        <dbReference type="EMBL" id="AIZ36961.1"/>
    </source>
</evidence>
<keyword evidence="11" id="KW-1185">Reference proteome</keyword>
<dbReference type="PANTHER" id="PTHR30477">
    <property type="entry name" value="ABC-TRANSPORTER METAL-BINDING PROTEIN"/>
    <property type="match status" value="1"/>
</dbReference>
<dbReference type="GeneID" id="93385233"/>
<evidence type="ECO:0000256" key="6">
    <source>
        <dbReference type="RuleBase" id="RU003943"/>
    </source>
</evidence>
<sequence>MISLISEMLSYPFMVKAIFVGLLISISSALLGITLVLKRYAMIGVGLSNVSFAALSIALSFDISPIEFSMPIVIIAGIILLKYGEKYNISSDTAIALLSCVSVSIGVTFTAVTKGLNVDVCNYLFGSILIMKRSDMYISFVLGIIVLISYILLYNKIYTITVDEDFAKASGVNINLYNTLVTILISVTIVIGMKFMGSMLISCLIIFPAMTSMRIFKSYKAVVISSVIISTIALFIGITISYIYSTPTGASIVLVNLVLFVISCIVRRFISE</sequence>
<evidence type="ECO:0000256" key="4">
    <source>
        <dbReference type="ARBA" id="ARBA00022989"/>
    </source>
</evidence>
<dbReference type="KEGG" id="pmic:NW74_06230"/>
<evidence type="ECO:0000256" key="2">
    <source>
        <dbReference type="ARBA" id="ARBA00008034"/>
    </source>
</evidence>
<organism evidence="8 11">
    <name type="scientific">Parvimonas micra</name>
    <dbReference type="NCBI Taxonomy" id="33033"/>
    <lineage>
        <taxon>Bacteria</taxon>
        <taxon>Bacillati</taxon>
        <taxon>Bacillota</taxon>
        <taxon>Tissierellia</taxon>
        <taxon>Tissierellales</taxon>
        <taxon>Peptoniphilaceae</taxon>
        <taxon>Parvimonas</taxon>
    </lineage>
</organism>
<dbReference type="Gene3D" id="1.10.3470.10">
    <property type="entry name" value="ABC transporter involved in vitamin B12 uptake, BtuC"/>
    <property type="match status" value="1"/>
</dbReference>
<evidence type="ECO:0000256" key="1">
    <source>
        <dbReference type="ARBA" id="ARBA00004141"/>
    </source>
</evidence>
<keyword evidence="4 7" id="KW-1133">Transmembrane helix</keyword>
<dbReference type="Proteomes" id="UP000758611">
    <property type="component" value="Unassembled WGS sequence"/>
</dbReference>
<dbReference type="GO" id="GO:0043190">
    <property type="term" value="C:ATP-binding cassette (ABC) transporter complex"/>
    <property type="evidence" value="ECO:0007669"/>
    <property type="project" value="InterPro"/>
</dbReference>
<dbReference type="InterPro" id="IPR037294">
    <property type="entry name" value="ABC_BtuC-like"/>
</dbReference>
<evidence type="ECO:0000256" key="5">
    <source>
        <dbReference type="ARBA" id="ARBA00023136"/>
    </source>
</evidence>
<feature type="transmembrane region" description="Helical" evidence="7">
    <location>
        <begin position="13"/>
        <end position="33"/>
    </location>
</feature>
<protein>
    <submittedName>
        <fullName evidence="8 9">ABC transporter</fullName>
    </submittedName>
</protein>
<dbReference type="PANTHER" id="PTHR30477:SF0">
    <property type="entry name" value="METAL TRANSPORT SYSTEM MEMBRANE PROTEIN TM_0125-RELATED"/>
    <property type="match status" value="1"/>
</dbReference>
<name>A0A0B4S2U3_9FIRM</name>